<dbReference type="Proteomes" id="UP000730739">
    <property type="component" value="Unassembled WGS sequence"/>
</dbReference>
<sequence length="71" mass="8149">MATLFGSVVFWHSRRDRDPAHQWLRKQIVRVRDEFEATMRARINPELSIGCPFDTDKPKDAEPAPRSAAVA</sequence>
<organism evidence="2 3">
    <name type="scientific">Sinorhizobium kostiense</name>
    <dbReference type="NCBI Taxonomy" id="76747"/>
    <lineage>
        <taxon>Bacteria</taxon>
        <taxon>Pseudomonadati</taxon>
        <taxon>Pseudomonadota</taxon>
        <taxon>Alphaproteobacteria</taxon>
        <taxon>Hyphomicrobiales</taxon>
        <taxon>Rhizobiaceae</taxon>
        <taxon>Sinorhizobium/Ensifer group</taxon>
        <taxon>Sinorhizobium</taxon>
    </lineage>
</organism>
<comment type="caution">
    <text evidence="2">The sequence shown here is derived from an EMBL/GenBank/DDBJ whole genome shotgun (WGS) entry which is preliminary data.</text>
</comment>
<dbReference type="RefSeq" id="WP_234939471.1">
    <property type="nucleotide sequence ID" value="NZ_JAGILA010000004.1"/>
</dbReference>
<accession>A0ABS4R1E7</accession>
<evidence type="ECO:0000313" key="3">
    <source>
        <dbReference type="Proteomes" id="UP000730739"/>
    </source>
</evidence>
<name>A0ABS4R1E7_9HYPH</name>
<protein>
    <submittedName>
        <fullName evidence="2">Uncharacterized protein</fullName>
    </submittedName>
</protein>
<dbReference type="Gene3D" id="3.40.190.10">
    <property type="entry name" value="Periplasmic binding protein-like II"/>
    <property type="match status" value="1"/>
</dbReference>
<reference evidence="2 3" key="1">
    <citation type="submission" date="2021-03" db="EMBL/GenBank/DDBJ databases">
        <title>Genomic Encyclopedia of Type Strains, Phase IV (KMG-IV): sequencing the most valuable type-strain genomes for metagenomic binning, comparative biology and taxonomic classification.</title>
        <authorList>
            <person name="Goeker M."/>
        </authorList>
    </citation>
    <scope>NUCLEOTIDE SEQUENCE [LARGE SCALE GENOMIC DNA]</scope>
    <source>
        <strain evidence="2 3">DSM 13372</strain>
    </source>
</reference>
<dbReference type="EMBL" id="JAGILA010000004">
    <property type="protein sequence ID" value="MBP2236720.1"/>
    <property type="molecule type" value="Genomic_DNA"/>
</dbReference>
<evidence type="ECO:0000256" key="1">
    <source>
        <dbReference type="SAM" id="MobiDB-lite"/>
    </source>
</evidence>
<evidence type="ECO:0000313" key="2">
    <source>
        <dbReference type="EMBL" id="MBP2236720.1"/>
    </source>
</evidence>
<gene>
    <name evidence="2" type="ORF">J2Z31_003234</name>
</gene>
<feature type="compositionally biased region" description="Basic and acidic residues" evidence="1">
    <location>
        <begin position="54"/>
        <end position="63"/>
    </location>
</feature>
<proteinExistence type="predicted"/>
<feature type="region of interest" description="Disordered" evidence="1">
    <location>
        <begin position="48"/>
        <end position="71"/>
    </location>
</feature>
<keyword evidence="3" id="KW-1185">Reference proteome</keyword>